<feature type="compositionally biased region" description="Low complexity" evidence="2">
    <location>
        <begin position="168"/>
        <end position="182"/>
    </location>
</feature>
<evidence type="ECO:0000256" key="2">
    <source>
        <dbReference type="SAM" id="MobiDB-lite"/>
    </source>
</evidence>
<feature type="compositionally biased region" description="Basic residues" evidence="2">
    <location>
        <begin position="93"/>
        <end position="108"/>
    </location>
</feature>
<feature type="compositionally biased region" description="Basic and acidic residues" evidence="2">
    <location>
        <begin position="1"/>
        <end position="10"/>
    </location>
</feature>
<feature type="region of interest" description="Disordered" evidence="2">
    <location>
        <begin position="148"/>
        <end position="213"/>
    </location>
</feature>
<feature type="region of interest" description="Disordered" evidence="2">
    <location>
        <begin position="66"/>
        <end position="118"/>
    </location>
</feature>
<evidence type="ECO:0000256" key="1">
    <source>
        <dbReference type="ARBA" id="ARBA00022884"/>
    </source>
</evidence>
<feature type="compositionally biased region" description="Low complexity" evidence="2">
    <location>
        <begin position="82"/>
        <end position="91"/>
    </location>
</feature>
<accession>A0AAY4CCW0</accession>
<dbReference type="InterPro" id="IPR051186">
    <property type="entry name" value="RRM_HNRPC/RALY_subfam"/>
</dbReference>
<name>A0AAY4CCW0_9TELE</name>
<feature type="compositionally biased region" description="Basic and acidic residues" evidence="2">
    <location>
        <begin position="148"/>
        <end position="157"/>
    </location>
</feature>
<dbReference type="AlphaFoldDB" id="A0AAY4CCW0"/>
<evidence type="ECO:0008006" key="5">
    <source>
        <dbReference type="Google" id="ProtNLM"/>
    </source>
</evidence>
<reference evidence="3 4" key="1">
    <citation type="submission" date="2020-06" db="EMBL/GenBank/DDBJ databases">
        <authorList>
            <consortium name="Wellcome Sanger Institute Data Sharing"/>
        </authorList>
    </citation>
    <scope>NUCLEOTIDE SEQUENCE [LARGE SCALE GENOMIC DNA]</scope>
</reference>
<feature type="region of interest" description="Disordered" evidence="2">
    <location>
        <begin position="1"/>
        <end position="38"/>
    </location>
</feature>
<gene>
    <name evidence="3" type="primary">si:dkey-234i14.2</name>
</gene>
<reference evidence="3" key="2">
    <citation type="submission" date="2025-08" db="UniProtKB">
        <authorList>
            <consortium name="Ensembl"/>
        </authorList>
    </citation>
    <scope>IDENTIFICATION</scope>
</reference>
<dbReference type="PANTHER" id="PTHR13968">
    <property type="entry name" value="HETEROGENEOUS NUCLEAR RIBONUCLEOPROTEIN"/>
    <property type="match status" value="1"/>
</dbReference>
<dbReference type="Proteomes" id="UP000694580">
    <property type="component" value="Chromosome 17"/>
</dbReference>
<evidence type="ECO:0000313" key="3">
    <source>
        <dbReference type="Ensembl" id="ENSDCDP00010031025.1"/>
    </source>
</evidence>
<dbReference type="GO" id="GO:0003723">
    <property type="term" value="F:RNA binding"/>
    <property type="evidence" value="ECO:0007669"/>
    <property type="project" value="UniProtKB-KW"/>
</dbReference>
<evidence type="ECO:0000313" key="4">
    <source>
        <dbReference type="Proteomes" id="UP000694580"/>
    </source>
</evidence>
<dbReference type="Ensembl" id="ENSDCDT00010038419.1">
    <property type="protein sequence ID" value="ENSDCDP00010031025.1"/>
    <property type="gene ID" value="ENSDCDG00010019811.1"/>
</dbReference>
<keyword evidence="1" id="KW-0694">RNA-binding</keyword>
<dbReference type="GO" id="GO:0005634">
    <property type="term" value="C:nucleus"/>
    <property type="evidence" value="ECO:0007669"/>
    <property type="project" value="TreeGrafter"/>
</dbReference>
<organism evidence="3 4">
    <name type="scientific">Denticeps clupeoides</name>
    <name type="common">denticle herring</name>
    <dbReference type="NCBI Taxonomy" id="299321"/>
    <lineage>
        <taxon>Eukaryota</taxon>
        <taxon>Metazoa</taxon>
        <taxon>Chordata</taxon>
        <taxon>Craniata</taxon>
        <taxon>Vertebrata</taxon>
        <taxon>Euteleostomi</taxon>
        <taxon>Actinopterygii</taxon>
        <taxon>Neopterygii</taxon>
        <taxon>Teleostei</taxon>
        <taxon>Clupei</taxon>
        <taxon>Clupeiformes</taxon>
        <taxon>Denticipitoidei</taxon>
        <taxon>Denticipitidae</taxon>
        <taxon>Denticeps</taxon>
    </lineage>
</organism>
<proteinExistence type="predicted"/>
<dbReference type="PANTHER" id="PTHR13968:SF26">
    <property type="entry name" value="RRM DOMAIN-CONTAINING PROTEIN"/>
    <property type="match status" value="1"/>
</dbReference>
<reference evidence="3" key="3">
    <citation type="submission" date="2025-09" db="UniProtKB">
        <authorList>
            <consortium name="Ensembl"/>
        </authorList>
    </citation>
    <scope>IDENTIFICATION</scope>
</reference>
<dbReference type="GeneTree" id="ENSGT00940000168437"/>
<keyword evidence="4" id="KW-1185">Reference proteome</keyword>
<sequence>MTLFKSEPHHSLKRINMTGEMKSSRSRTGSKRSSGETYRSEYDLDYDCYHDELYDRVFDYQRVPSSMATIPRDVTPPKRPRSSSSSSSSSSALHRKRDRLQHRYRSRVRVSAAPPSSAKLRMEDLQSIKRELTVIKLQIDELLDSLDHMDRQRRDPSESSGALCSPYRGSAAGSPRSPSPRGQRARVRESPESGEASEDSSPQTANHSDCEYM</sequence>
<protein>
    <recommendedName>
        <fullName evidence="5">RNA-binding Raly-like protein</fullName>
    </recommendedName>
</protein>